<protein>
    <recommendedName>
        <fullName evidence="2">LssY-like C-terminal domain-containing protein</fullName>
    </recommendedName>
</protein>
<dbReference type="STRING" id="1798705.A2563_03860"/>
<accession>A0A1F6P9B9</accession>
<feature type="transmembrane region" description="Helical" evidence="1">
    <location>
        <begin position="41"/>
        <end position="65"/>
    </location>
</feature>
<organism evidence="3 4">
    <name type="scientific">Candidatus Magasanikbacteria bacterium RIFOXYD1_FULL_40_23</name>
    <dbReference type="NCBI Taxonomy" id="1798705"/>
    <lineage>
        <taxon>Bacteria</taxon>
        <taxon>Candidatus Magasanikiibacteriota</taxon>
    </lineage>
</organism>
<evidence type="ECO:0000256" key="1">
    <source>
        <dbReference type="SAM" id="Phobius"/>
    </source>
</evidence>
<keyword evidence="1" id="KW-1133">Transmembrane helix</keyword>
<dbReference type="Proteomes" id="UP000176634">
    <property type="component" value="Unassembled WGS sequence"/>
</dbReference>
<feature type="domain" description="LssY-like C-terminal" evidence="2">
    <location>
        <begin position="69"/>
        <end position="246"/>
    </location>
</feature>
<sequence length="268" mass="30981">MNIFRRIAERIVAAGFSLAVLWLVVTQIFERLDQRMPAFLAGVLTYIVVAYSLLPRLIQFVLMVLRRGRVPRFTRTGDGLLADPVNIILIGSEEMLRHIFVSAGWYEAEPLTFKSATKMIWAFVNNKPYQTAPFSSLYLFGRRQDFGFQQPIGKSPRHRHHIRFWAANLDPEKDITNFKYWLQTHALDPNQPVMWVGSGTKDIGFGLTRHTYQISHKVDKNIDQERDHIIAALRQTGLLTQEHYFDPGKFIVGKYKSDGRILTAYIEK</sequence>
<keyword evidence="1" id="KW-0812">Transmembrane</keyword>
<feature type="transmembrane region" description="Helical" evidence="1">
    <location>
        <begin position="12"/>
        <end position="29"/>
    </location>
</feature>
<reference evidence="3 4" key="1">
    <citation type="journal article" date="2016" name="Nat. Commun.">
        <title>Thousands of microbial genomes shed light on interconnected biogeochemical processes in an aquifer system.</title>
        <authorList>
            <person name="Anantharaman K."/>
            <person name="Brown C.T."/>
            <person name="Hug L.A."/>
            <person name="Sharon I."/>
            <person name="Castelle C.J."/>
            <person name="Probst A.J."/>
            <person name="Thomas B.C."/>
            <person name="Singh A."/>
            <person name="Wilkins M.J."/>
            <person name="Karaoz U."/>
            <person name="Brodie E.L."/>
            <person name="Williams K.H."/>
            <person name="Hubbard S.S."/>
            <person name="Banfield J.F."/>
        </authorList>
    </citation>
    <scope>NUCLEOTIDE SEQUENCE [LARGE SCALE GENOMIC DNA]</scope>
</reference>
<evidence type="ECO:0000313" key="4">
    <source>
        <dbReference type="Proteomes" id="UP000176634"/>
    </source>
</evidence>
<dbReference type="EMBL" id="MFRA01000005">
    <property type="protein sequence ID" value="OGH92777.1"/>
    <property type="molecule type" value="Genomic_DNA"/>
</dbReference>
<evidence type="ECO:0000259" key="2">
    <source>
        <dbReference type="Pfam" id="PF14067"/>
    </source>
</evidence>
<dbReference type="AlphaFoldDB" id="A0A1F6P9B9"/>
<dbReference type="Pfam" id="PF14067">
    <property type="entry name" value="LssY_C"/>
    <property type="match status" value="1"/>
</dbReference>
<proteinExistence type="predicted"/>
<name>A0A1F6P9B9_9BACT</name>
<comment type="caution">
    <text evidence="3">The sequence shown here is derived from an EMBL/GenBank/DDBJ whole genome shotgun (WGS) entry which is preliminary data.</text>
</comment>
<evidence type="ECO:0000313" key="3">
    <source>
        <dbReference type="EMBL" id="OGH92777.1"/>
    </source>
</evidence>
<keyword evidence="1" id="KW-0472">Membrane</keyword>
<dbReference type="InterPro" id="IPR025902">
    <property type="entry name" value="LssY-like-C_dom"/>
</dbReference>
<gene>
    <name evidence="3" type="ORF">A2563_03860</name>
</gene>